<sequence>MKVWSGVRGSHATHRTVERNVYLLIRGDQPHRSFVPAPSLCWRRGFTLVEMLVAMSLTLLMMAAVIGVFANVSESVAKRRASIEMSSQLRYARNLLQADLANHTCPAIPWVKPESNHGYIEIVEGPQCDFDPSIYLQDVNNDSFVDPVGPASNQVQLDLAISQLPGSTLNRLPGSNVAMDSQYVTDGGGLGDWDDVLMLTVRNDDKPFVGRVPASVPSNGAGFANWGSTEIESPLAEVVWFAVENPVEPSNARTFYFGEPGFRTVYRRVLLIAPQLDYGIEVNNQDLGPGVVRVLRNVNQDAVDEAISALLAFQDAYDLSVRLEWDPIAGFWLIKANTLGDLTKRENRFDHQHVAAGDPRNGARSRFPYRSVDDGRGVSGIVNIRHGADPAMRQVQDSDNPIAFDDTNISGRAAARGRGTVDTYELGDANQRGQRMGNRPFVFIDEDSQQRPTTRAIVNEDGQVVMFTNGMVPLSGDRRGEDVVLSNMLAFDIKVYDPGAPLLAEQPVNDTGRSVTYPGEVVAPGDPGWGLILRERLTNPGSGTSYQPIVSRGAYVDLGYYDLHGAFAARNTAVGGLPASTDPSLAPLLGDSPYAGLTQVKSGLGWPVANASGYAFQPYRTYDTWSTSYENNGKDDDGDAGTPVGGVDEGSDGFDNDGINGVDDAGERETAPPYEAALRGIQITLRGYELDSRQIREVNVKQTFVPK</sequence>
<evidence type="ECO:0000313" key="4">
    <source>
        <dbReference type="Proteomes" id="UP000316714"/>
    </source>
</evidence>
<feature type="region of interest" description="Disordered" evidence="1">
    <location>
        <begin position="630"/>
        <end position="673"/>
    </location>
</feature>
<reference evidence="3 4" key="1">
    <citation type="submission" date="2019-02" db="EMBL/GenBank/DDBJ databases">
        <title>Deep-cultivation of Planctomycetes and their phenomic and genomic characterization uncovers novel biology.</title>
        <authorList>
            <person name="Wiegand S."/>
            <person name="Jogler M."/>
            <person name="Boedeker C."/>
            <person name="Pinto D."/>
            <person name="Vollmers J."/>
            <person name="Rivas-Marin E."/>
            <person name="Kohn T."/>
            <person name="Peeters S.H."/>
            <person name="Heuer A."/>
            <person name="Rast P."/>
            <person name="Oberbeckmann S."/>
            <person name="Bunk B."/>
            <person name="Jeske O."/>
            <person name="Meyerdierks A."/>
            <person name="Storesund J.E."/>
            <person name="Kallscheuer N."/>
            <person name="Luecker S."/>
            <person name="Lage O.M."/>
            <person name="Pohl T."/>
            <person name="Merkel B.J."/>
            <person name="Hornburger P."/>
            <person name="Mueller R.-W."/>
            <person name="Bruemmer F."/>
            <person name="Labrenz M."/>
            <person name="Spormann A.M."/>
            <person name="Op Den Camp H."/>
            <person name="Overmann J."/>
            <person name="Amann R."/>
            <person name="Jetten M.S.M."/>
            <person name="Mascher T."/>
            <person name="Medema M.H."/>
            <person name="Devos D.P."/>
            <person name="Kaster A.-K."/>
            <person name="Ovreas L."/>
            <person name="Rohde M."/>
            <person name="Galperin M.Y."/>
            <person name="Jogler C."/>
        </authorList>
    </citation>
    <scope>NUCLEOTIDE SEQUENCE [LARGE SCALE GENOMIC DNA]</scope>
    <source>
        <strain evidence="3 4">KOR34</strain>
    </source>
</reference>
<dbReference type="NCBIfam" id="TIGR02532">
    <property type="entry name" value="IV_pilin_GFxxxE"/>
    <property type="match status" value="1"/>
</dbReference>
<keyword evidence="2" id="KW-0812">Transmembrane</keyword>
<feature type="transmembrane region" description="Helical" evidence="2">
    <location>
        <begin position="48"/>
        <end position="70"/>
    </location>
</feature>
<evidence type="ECO:0000313" key="3">
    <source>
        <dbReference type="EMBL" id="TWT36055.1"/>
    </source>
</evidence>
<organism evidence="3 4">
    <name type="scientific">Posidoniimonas corsicana</name>
    <dbReference type="NCBI Taxonomy" id="1938618"/>
    <lineage>
        <taxon>Bacteria</taxon>
        <taxon>Pseudomonadati</taxon>
        <taxon>Planctomycetota</taxon>
        <taxon>Planctomycetia</taxon>
        <taxon>Pirellulales</taxon>
        <taxon>Lacipirellulaceae</taxon>
        <taxon>Posidoniimonas</taxon>
    </lineage>
</organism>
<keyword evidence="2" id="KW-1133">Transmembrane helix</keyword>
<dbReference type="AlphaFoldDB" id="A0A5C5VEF2"/>
<dbReference type="EMBL" id="SIHJ01000001">
    <property type="protein sequence ID" value="TWT36055.1"/>
    <property type="molecule type" value="Genomic_DNA"/>
</dbReference>
<comment type="caution">
    <text evidence="3">The sequence shown here is derived from an EMBL/GenBank/DDBJ whole genome shotgun (WGS) entry which is preliminary data.</text>
</comment>
<dbReference type="Proteomes" id="UP000316714">
    <property type="component" value="Unassembled WGS sequence"/>
</dbReference>
<dbReference type="Pfam" id="PF07963">
    <property type="entry name" value="N_methyl"/>
    <property type="match status" value="1"/>
</dbReference>
<evidence type="ECO:0000256" key="1">
    <source>
        <dbReference type="SAM" id="MobiDB-lite"/>
    </source>
</evidence>
<name>A0A5C5VEF2_9BACT</name>
<evidence type="ECO:0008006" key="5">
    <source>
        <dbReference type="Google" id="ProtNLM"/>
    </source>
</evidence>
<gene>
    <name evidence="3" type="ORF">KOR34_09540</name>
</gene>
<keyword evidence="4" id="KW-1185">Reference proteome</keyword>
<dbReference type="InterPro" id="IPR012902">
    <property type="entry name" value="N_methyl_site"/>
</dbReference>
<proteinExistence type="predicted"/>
<keyword evidence="2" id="KW-0472">Membrane</keyword>
<dbReference type="OrthoDB" id="231157at2"/>
<accession>A0A5C5VEF2</accession>
<dbReference type="PROSITE" id="PS00409">
    <property type="entry name" value="PROKAR_NTER_METHYL"/>
    <property type="match status" value="1"/>
</dbReference>
<evidence type="ECO:0000256" key="2">
    <source>
        <dbReference type="SAM" id="Phobius"/>
    </source>
</evidence>
<protein>
    <recommendedName>
        <fullName evidence="5">Prepilin-type N-terminal cleavage/methylation domain-containing protein</fullName>
    </recommendedName>
</protein>